<protein>
    <submittedName>
        <fullName evidence="1">Uncharacterized protein</fullName>
    </submittedName>
</protein>
<sequence>MPASMRIFIGNIPLFEEDGGSRACTGSSLCSAIDGEESGWANTTPPCWEPECARPGPWTAPLRLRSLICWELKQTGSGNARTLICMDSI</sequence>
<gene>
    <name evidence="1" type="ORF">NDU88_001236</name>
</gene>
<dbReference type="EMBL" id="JANPWB010000011">
    <property type="protein sequence ID" value="KAJ1122752.1"/>
    <property type="molecule type" value="Genomic_DNA"/>
</dbReference>
<proteinExistence type="predicted"/>
<evidence type="ECO:0000313" key="1">
    <source>
        <dbReference type="EMBL" id="KAJ1122752.1"/>
    </source>
</evidence>
<dbReference type="Proteomes" id="UP001066276">
    <property type="component" value="Chromosome 7"/>
</dbReference>
<evidence type="ECO:0000313" key="2">
    <source>
        <dbReference type="Proteomes" id="UP001066276"/>
    </source>
</evidence>
<organism evidence="1 2">
    <name type="scientific">Pleurodeles waltl</name>
    <name type="common">Iberian ribbed newt</name>
    <dbReference type="NCBI Taxonomy" id="8319"/>
    <lineage>
        <taxon>Eukaryota</taxon>
        <taxon>Metazoa</taxon>
        <taxon>Chordata</taxon>
        <taxon>Craniata</taxon>
        <taxon>Vertebrata</taxon>
        <taxon>Euteleostomi</taxon>
        <taxon>Amphibia</taxon>
        <taxon>Batrachia</taxon>
        <taxon>Caudata</taxon>
        <taxon>Salamandroidea</taxon>
        <taxon>Salamandridae</taxon>
        <taxon>Pleurodelinae</taxon>
        <taxon>Pleurodeles</taxon>
    </lineage>
</organism>
<keyword evidence="2" id="KW-1185">Reference proteome</keyword>
<comment type="caution">
    <text evidence="1">The sequence shown here is derived from an EMBL/GenBank/DDBJ whole genome shotgun (WGS) entry which is preliminary data.</text>
</comment>
<dbReference type="AlphaFoldDB" id="A0AAV7P618"/>
<accession>A0AAV7P618</accession>
<reference evidence="1" key="1">
    <citation type="journal article" date="2022" name="bioRxiv">
        <title>Sequencing and chromosome-scale assembly of the giantPleurodeles waltlgenome.</title>
        <authorList>
            <person name="Brown T."/>
            <person name="Elewa A."/>
            <person name="Iarovenko S."/>
            <person name="Subramanian E."/>
            <person name="Araus A.J."/>
            <person name="Petzold A."/>
            <person name="Susuki M."/>
            <person name="Suzuki K.-i.T."/>
            <person name="Hayashi T."/>
            <person name="Toyoda A."/>
            <person name="Oliveira C."/>
            <person name="Osipova E."/>
            <person name="Leigh N.D."/>
            <person name="Simon A."/>
            <person name="Yun M.H."/>
        </authorList>
    </citation>
    <scope>NUCLEOTIDE SEQUENCE</scope>
    <source>
        <strain evidence="1">20211129_DDA</strain>
        <tissue evidence="1">Liver</tissue>
    </source>
</reference>
<name>A0AAV7P618_PLEWA</name>